<gene>
    <name evidence="1" type="ORF">GR170_14670</name>
</gene>
<dbReference type="Proteomes" id="UP000477911">
    <property type="component" value="Unassembled WGS sequence"/>
</dbReference>
<proteinExistence type="predicted"/>
<dbReference type="AlphaFoldDB" id="A0A6L7G3Z5"/>
<dbReference type="EMBL" id="WUMU01000016">
    <property type="protein sequence ID" value="MXN19084.1"/>
    <property type="molecule type" value="Genomic_DNA"/>
</dbReference>
<sequence length="88" mass="10062">MSLTLTSHMHDCKSIGEAIANANALLVKTQTELQHTREVLEMLREYQHPKLVIQTTYKHWLTEEKALQPVKLIDAQIARINTLLGDRA</sequence>
<keyword evidence="2" id="KW-1185">Reference proteome</keyword>
<reference evidence="1 2" key="1">
    <citation type="submission" date="2019-12" db="EMBL/GenBank/DDBJ databases">
        <authorList>
            <person name="Li M."/>
        </authorList>
    </citation>
    <scope>NUCLEOTIDE SEQUENCE [LARGE SCALE GENOMIC DNA]</scope>
    <source>
        <strain evidence="1 2">GBMRC 2024</strain>
    </source>
</reference>
<evidence type="ECO:0000313" key="1">
    <source>
        <dbReference type="EMBL" id="MXN19084.1"/>
    </source>
</evidence>
<protein>
    <submittedName>
        <fullName evidence="1">Uncharacterized protein</fullName>
    </submittedName>
</protein>
<evidence type="ECO:0000313" key="2">
    <source>
        <dbReference type="Proteomes" id="UP000477911"/>
    </source>
</evidence>
<accession>A0A6L7G3Z5</accession>
<comment type="caution">
    <text evidence="1">The sequence shown here is derived from an EMBL/GenBank/DDBJ whole genome shotgun (WGS) entry which is preliminary data.</text>
</comment>
<dbReference type="RefSeq" id="WP_160895202.1">
    <property type="nucleotide sequence ID" value="NZ_WUMU01000016.1"/>
</dbReference>
<organism evidence="1 2">
    <name type="scientific">Pseudooceanicola albus</name>
    <dbReference type="NCBI Taxonomy" id="2692189"/>
    <lineage>
        <taxon>Bacteria</taxon>
        <taxon>Pseudomonadati</taxon>
        <taxon>Pseudomonadota</taxon>
        <taxon>Alphaproteobacteria</taxon>
        <taxon>Rhodobacterales</taxon>
        <taxon>Paracoccaceae</taxon>
        <taxon>Pseudooceanicola</taxon>
    </lineage>
</organism>
<name>A0A6L7G3Z5_9RHOB</name>